<dbReference type="OrthoDB" id="2621386at2"/>
<evidence type="ECO:0000259" key="2">
    <source>
        <dbReference type="PROSITE" id="PS50206"/>
    </source>
</evidence>
<dbReference type="InterPro" id="IPR001763">
    <property type="entry name" value="Rhodanese-like_dom"/>
</dbReference>
<dbReference type="EMBL" id="NMQW01000037">
    <property type="protein sequence ID" value="OXM83887.1"/>
    <property type="molecule type" value="Genomic_DNA"/>
</dbReference>
<evidence type="ECO:0000313" key="4">
    <source>
        <dbReference type="Proteomes" id="UP000215509"/>
    </source>
</evidence>
<gene>
    <name evidence="3" type="ORF">CF651_23535</name>
</gene>
<feature type="domain" description="Rhodanese" evidence="2">
    <location>
        <begin position="47"/>
        <end position="136"/>
    </location>
</feature>
<keyword evidence="4" id="KW-1185">Reference proteome</keyword>
<keyword evidence="1" id="KW-0812">Transmembrane</keyword>
<dbReference type="PANTHER" id="PTHR43031">
    <property type="entry name" value="FAD-DEPENDENT OXIDOREDUCTASE"/>
    <property type="match status" value="1"/>
</dbReference>
<name>A0A229UKB6_9BACL</name>
<feature type="transmembrane region" description="Helical" evidence="1">
    <location>
        <begin position="9"/>
        <end position="26"/>
    </location>
</feature>
<reference evidence="3 4" key="1">
    <citation type="submission" date="2017-07" db="EMBL/GenBank/DDBJ databases">
        <title>Genome sequencing and assembly of Paenibacillus rigui.</title>
        <authorList>
            <person name="Mayilraj S."/>
        </authorList>
    </citation>
    <scope>NUCLEOTIDE SEQUENCE [LARGE SCALE GENOMIC DNA]</scope>
    <source>
        <strain evidence="3 4">JCM 16352</strain>
    </source>
</reference>
<accession>A0A229UKB6</accession>
<dbReference type="Gene3D" id="3.40.250.10">
    <property type="entry name" value="Rhodanese-like domain"/>
    <property type="match status" value="1"/>
</dbReference>
<dbReference type="InterPro" id="IPR036873">
    <property type="entry name" value="Rhodanese-like_dom_sf"/>
</dbReference>
<dbReference type="CDD" id="cd00158">
    <property type="entry name" value="RHOD"/>
    <property type="match status" value="1"/>
</dbReference>
<keyword evidence="1" id="KW-0472">Membrane</keyword>
<evidence type="ECO:0000256" key="1">
    <source>
        <dbReference type="SAM" id="Phobius"/>
    </source>
</evidence>
<dbReference type="AlphaFoldDB" id="A0A229UKB6"/>
<organism evidence="3 4">
    <name type="scientific">Paenibacillus rigui</name>
    <dbReference type="NCBI Taxonomy" id="554312"/>
    <lineage>
        <taxon>Bacteria</taxon>
        <taxon>Bacillati</taxon>
        <taxon>Bacillota</taxon>
        <taxon>Bacilli</taxon>
        <taxon>Bacillales</taxon>
        <taxon>Paenibacillaceae</taxon>
        <taxon>Paenibacillus</taxon>
    </lineage>
</organism>
<protein>
    <recommendedName>
        <fullName evidence="2">Rhodanese domain-containing protein</fullName>
    </recommendedName>
</protein>
<dbReference type="InterPro" id="IPR050229">
    <property type="entry name" value="GlpE_sulfurtransferase"/>
</dbReference>
<dbReference type="SMART" id="SM00450">
    <property type="entry name" value="RHOD"/>
    <property type="match status" value="1"/>
</dbReference>
<proteinExistence type="predicted"/>
<sequence length="161" mass="18687">MHYLGGDDLFKYSIILFIIVYFIQWIRPVKGLKTIDVTSLANHLKDKSADFKILDVRDQVDFYAGHIEGAFHISLGRLPYVKKREFHLEDEIIIVADSKHKSKKAARVMKKNGFKQLSYLENGMQAYQKLHESANHKKFQGAESPDNHTERKILQCSTMMM</sequence>
<dbReference type="SUPFAM" id="SSF52821">
    <property type="entry name" value="Rhodanese/Cell cycle control phosphatase"/>
    <property type="match status" value="1"/>
</dbReference>
<dbReference type="Pfam" id="PF00581">
    <property type="entry name" value="Rhodanese"/>
    <property type="match status" value="1"/>
</dbReference>
<comment type="caution">
    <text evidence="3">The sequence shown here is derived from an EMBL/GenBank/DDBJ whole genome shotgun (WGS) entry which is preliminary data.</text>
</comment>
<keyword evidence="1" id="KW-1133">Transmembrane helix</keyword>
<dbReference type="Proteomes" id="UP000215509">
    <property type="component" value="Unassembled WGS sequence"/>
</dbReference>
<dbReference type="PROSITE" id="PS50206">
    <property type="entry name" value="RHODANESE_3"/>
    <property type="match status" value="1"/>
</dbReference>
<dbReference type="PANTHER" id="PTHR43031:SF1">
    <property type="entry name" value="PYRIDINE NUCLEOTIDE-DISULPHIDE OXIDOREDUCTASE"/>
    <property type="match status" value="1"/>
</dbReference>
<evidence type="ECO:0000313" key="3">
    <source>
        <dbReference type="EMBL" id="OXM83887.1"/>
    </source>
</evidence>